<evidence type="ECO:0000313" key="2">
    <source>
        <dbReference type="Proteomes" id="UP000308600"/>
    </source>
</evidence>
<name>A0ACD3AZH8_9AGAR</name>
<accession>A0ACD3AZH8</accession>
<proteinExistence type="predicted"/>
<organism evidence="1 2">
    <name type="scientific">Pluteus cervinus</name>
    <dbReference type="NCBI Taxonomy" id="181527"/>
    <lineage>
        <taxon>Eukaryota</taxon>
        <taxon>Fungi</taxon>
        <taxon>Dikarya</taxon>
        <taxon>Basidiomycota</taxon>
        <taxon>Agaricomycotina</taxon>
        <taxon>Agaricomycetes</taxon>
        <taxon>Agaricomycetidae</taxon>
        <taxon>Agaricales</taxon>
        <taxon>Pluteineae</taxon>
        <taxon>Pluteaceae</taxon>
        <taxon>Pluteus</taxon>
    </lineage>
</organism>
<dbReference type="Proteomes" id="UP000308600">
    <property type="component" value="Unassembled WGS sequence"/>
</dbReference>
<reference evidence="1 2" key="1">
    <citation type="journal article" date="2019" name="Nat. Ecol. Evol.">
        <title>Megaphylogeny resolves global patterns of mushroom evolution.</title>
        <authorList>
            <person name="Varga T."/>
            <person name="Krizsan K."/>
            <person name="Foldi C."/>
            <person name="Dima B."/>
            <person name="Sanchez-Garcia M."/>
            <person name="Sanchez-Ramirez S."/>
            <person name="Szollosi G.J."/>
            <person name="Szarkandi J.G."/>
            <person name="Papp V."/>
            <person name="Albert L."/>
            <person name="Andreopoulos W."/>
            <person name="Angelini C."/>
            <person name="Antonin V."/>
            <person name="Barry K.W."/>
            <person name="Bougher N.L."/>
            <person name="Buchanan P."/>
            <person name="Buyck B."/>
            <person name="Bense V."/>
            <person name="Catcheside P."/>
            <person name="Chovatia M."/>
            <person name="Cooper J."/>
            <person name="Damon W."/>
            <person name="Desjardin D."/>
            <person name="Finy P."/>
            <person name="Geml J."/>
            <person name="Haridas S."/>
            <person name="Hughes K."/>
            <person name="Justo A."/>
            <person name="Karasinski D."/>
            <person name="Kautmanova I."/>
            <person name="Kiss B."/>
            <person name="Kocsube S."/>
            <person name="Kotiranta H."/>
            <person name="LaButti K.M."/>
            <person name="Lechner B.E."/>
            <person name="Liimatainen K."/>
            <person name="Lipzen A."/>
            <person name="Lukacs Z."/>
            <person name="Mihaltcheva S."/>
            <person name="Morgado L.N."/>
            <person name="Niskanen T."/>
            <person name="Noordeloos M.E."/>
            <person name="Ohm R.A."/>
            <person name="Ortiz-Santana B."/>
            <person name="Ovrebo C."/>
            <person name="Racz N."/>
            <person name="Riley R."/>
            <person name="Savchenko A."/>
            <person name="Shiryaev A."/>
            <person name="Soop K."/>
            <person name="Spirin V."/>
            <person name="Szebenyi C."/>
            <person name="Tomsovsky M."/>
            <person name="Tulloss R.E."/>
            <person name="Uehling J."/>
            <person name="Grigoriev I.V."/>
            <person name="Vagvolgyi C."/>
            <person name="Papp T."/>
            <person name="Martin F.M."/>
            <person name="Miettinen O."/>
            <person name="Hibbett D.S."/>
            <person name="Nagy L.G."/>
        </authorList>
    </citation>
    <scope>NUCLEOTIDE SEQUENCE [LARGE SCALE GENOMIC DNA]</scope>
    <source>
        <strain evidence="1 2">NL-1719</strain>
    </source>
</reference>
<keyword evidence="2" id="KW-1185">Reference proteome</keyword>
<sequence>MDGRRERGGWEDDGGRGLRGQNTKAESTGSTCPDTATYQIGIDFPIGWRRAGLRIPSHLPLVASLVDNALPHASTSAQELLTPSSSSPALTASATDQKRDIHVSPYDKPRALRDKRHQGRTSLGVLRLPALEDQRRTVGRVETLFPVLGRGEQE</sequence>
<protein>
    <submittedName>
        <fullName evidence="1">Uncharacterized protein</fullName>
    </submittedName>
</protein>
<dbReference type="EMBL" id="ML208303">
    <property type="protein sequence ID" value="TFK71094.1"/>
    <property type="molecule type" value="Genomic_DNA"/>
</dbReference>
<evidence type="ECO:0000313" key="1">
    <source>
        <dbReference type="EMBL" id="TFK71094.1"/>
    </source>
</evidence>
<gene>
    <name evidence="1" type="ORF">BDN72DRAFT_895942</name>
</gene>